<evidence type="ECO:0000313" key="1">
    <source>
        <dbReference type="EMBL" id="MDA7425882.1"/>
    </source>
</evidence>
<dbReference type="Proteomes" id="UP001210720">
    <property type="component" value="Unassembled WGS sequence"/>
</dbReference>
<dbReference type="EMBL" id="JAQIOY010000006">
    <property type="protein sequence ID" value="MDA7425882.1"/>
    <property type="molecule type" value="Genomic_DNA"/>
</dbReference>
<evidence type="ECO:0000313" key="2">
    <source>
        <dbReference type="Proteomes" id="UP001210720"/>
    </source>
</evidence>
<keyword evidence="2" id="KW-1185">Reference proteome</keyword>
<accession>A0ABT4XV97</accession>
<name>A0ABT4XV97_9RHOB</name>
<gene>
    <name evidence="1" type="ORF">PFY00_14205</name>
</gene>
<comment type="caution">
    <text evidence="1">The sequence shown here is derived from an EMBL/GenBank/DDBJ whole genome shotgun (WGS) entry which is preliminary data.</text>
</comment>
<proteinExistence type="predicted"/>
<organism evidence="1 2">
    <name type="scientific">Thalassococcus lentus</name>
    <dbReference type="NCBI Taxonomy" id="1210524"/>
    <lineage>
        <taxon>Bacteria</taxon>
        <taxon>Pseudomonadati</taxon>
        <taxon>Pseudomonadota</taxon>
        <taxon>Alphaproteobacteria</taxon>
        <taxon>Rhodobacterales</taxon>
        <taxon>Roseobacteraceae</taxon>
        <taxon>Thalassococcus</taxon>
    </lineage>
</organism>
<protein>
    <submittedName>
        <fullName evidence="1">Uncharacterized protein</fullName>
    </submittedName>
</protein>
<reference evidence="1 2" key="1">
    <citation type="submission" date="2023-01" db="EMBL/GenBank/DDBJ databases">
        <title>Thalassococcus onchidii sp. nov., isolated from a marine invertebrate from the South China Sea.</title>
        <authorList>
            <person name="Xu S."/>
            <person name="Liu Z."/>
            <person name="Xu Y."/>
        </authorList>
    </citation>
    <scope>NUCLEOTIDE SEQUENCE [LARGE SCALE GENOMIC DNA]</scope>
    <source>
        <strain evidence="1 2">KCTC 32084</strain>
    </source>
</reference>
<sequence length="116" mass="13489">MSRKRWHIDVQEGCYTLARHWPPRFDVEARAVFPAARPGRLAQQIRQDLWRKFQHLRGFSPVIQISEQTGADGLIVRAGGRVMRPLPAETANRITALLENPAHRARWISWAQERRT</sequence>
<dbReference type="RefSeq" id="WP_271433240.1">
    <property type="nucleotide sequence ID" value="NZ_JAQIOY010000006.1"/>
</dbReference>